<gene>
    <name evidence="2" type="ORF">DP114_21950</name>
</gene>
<keyword evidence="1" id="KW-0812">Transmembrane</keyword>
<keyword evidence="1" id="KW-0472">Membrane</keyword>
<dbReference type="KEGG" id="bsen:DP114_21950"/>
<sequence>MLRSFRRYHRQIAIILCLPLFLTVLTGMAYTILNEWFHQPELAVFLIKIHTLEVLNLQGIYPFLNGLGLIGLLITGVSMTGLFRQRTNKNTLG</sequence>
<dbReference type="RefSeq" id="WP_169265962.1">
    <property type="nucleotide sequence ID" value="NZ_CAWOXK010000001.1"/>
</dbReference>
<dbReference type="Proteomes" id="UP000503129">
    <property type="component" value="Chromosome"/>
</dbReference>
<dbReference type="AlphaFoldDB" id="A0A856MG73"/>
<evidence type="ECO:0000313" key="2">
    <source>
        <dbReference type="EMBL" id="QDL10203.1"/>
    </source>
</evidence>
<feature type="transmembrane region" description="Helical" evidence="1">
    <location>
        <begin position="60"/>
        <end position="83"/>
    </location>
</feature>
<proteinExistence type="predicted"/>
<protein>
    <submittedName>
        <fullName evidence="2">Peptidase</fullName>
    </submittedName>
</protein>
<keyword evidence="3" id="KW-1185">Reference proteome</keyword>
<accession>A0A856MG73</accession>
<feature type="transmembrane region" description="Helical" evidence="1">
    <location>
        <begin position="12"/>
        <end position="33"/>
    </location>
</feature>
<name>A0A856MG73_9CYAN</name>
<evidence type="ECO:0000313" key="3">
    <source>
        <dbReference type="Proteomes" id="UP000503129"/>
    </source>
</evidence>
<dbReference type="EMBL" id="CP030118">
    <property type="protein sequence ID" value="QDL10203.1"/>
    <property type="molecule type" value="Genomic_DNA"/>
</dbReference>
<organism evidence="2 3">
    <name type="scientific">Brasilonema sennae CENA114</name>
    <dbReference type="NCBI Taxonomy" id="415709"/>
    <lineage>
        <taxon>Bacteria</taxon>
        <taxon>Bacillati</taxon>
        <taxon>Cyanobacteriota</taxon>
        <taxon>Cyanophyceae</taxon>
        <taxon>Nostocales</taxon>
        <taxon>Scytonemataceae</taxon>
        <taxon>Brasilonema</taxon>
        <taxon>Bromeliae group (in: Brasilonema)</taxon>
    </lineage>
</organism>
<keyword evidence="1" id="KW-1133">Transmembrane helix</keyword>
<evidence type="ECO:0000256" key="1">
    <source>
        <dbReference type="SAM" id="Phobius"/>
    </source>
</evidence>
<reference evidence="2 3" key="1">
    <citation type="submission" date="2018-06" db="EMBL/GenBank/DDBJ databases">
        <title>Comparative genomics of Brasilonema spp. strains.</title>
        <authorList>
            <person name="Alvarenga D.O."/>
            <person name="Fiore M.F."/>
            <person name="Varani A.M."/>
        </authorList>
    </citation>
    <scope>NUCLEOTIDE SEQUENCE [LARGE SCALE GENOMIC DNA]</scope>
    <source>
        <strain evidence="2 3">CENA114</strain>
    </source>
</reference>